<dbReference type="Proteomes" id="UP000576969">
    <property type="component" value="Unassembled WGS sequence"/>
</dbReference>
<accession>A0A7Y9GML3</accession>
<gene>
    <name evidence="2" type="ORF">BJ991_001134</name>
</gene>
<protein>
    <submittedName>
        <fullName evidence="2">Uncharacterized protein</fullName>
    </submittedName>
</protein>
<reference evidence="2 3" key="1">
    <citation type="submission" date="2020-07" db="EMBL/GenBank/DDBJ databases">
        <title>Sequencing the genomes of 1000 actinobacteria strains.</title>
        <authorList>
            <person name="Klenk H.-P."/>
        </authorList>
    </citation>
    <scope>NUCLEOTIDE SEQUENCE [LARGE SCALE GENOMIC DNA]</scope>
    <source>
        <strain evidence="2 3">DSM 24662</strain>
    </source>
</reference>
<dbReference type="EMBL" id="JACCBV010000001">
    <property type="protein sequence ID" value="NYE19106.1"/>
    <property type="molecule type" value="Genomic_DNA"/>
</dbReference>
<evidence type="ECO:0000256" key="1">
    <source>
        <dbReference type="SAM" id="Coils"/>
    </source>
</evidence>
<organism evidence="2 3">
    <name type="scientific">Microbacterium immunditiarum</name>
    <dbReference type="NCBI Taxonomy" id="337480"/>
    <lineage>
        <taxon>Bacteria</taxon>
        <taxon>Bacillati</taxon>
        <taxon>Actinomycetota</taxon>
        <taxon>Actinomycetes</taxon>
        <taxon>Micrococcales</taxon>
        <taxon>Microbacteriaceae</taxon>
        <taxon>Microbacterium</taxon>
    </lineage>
</organism>
<dbReference type="AlphaFoldDB" id="A0A7Y9GML3"/>
<sequence>MLSTIYASEVLFRHDTELRAQEARIDELRQERLAALAAEAAQRSPQPPRNAWPRPIGVAHGDALAACA</sequence>
<feature type="coiled-coil region" evidence="1">
    <location>
        <begin position="11"/>
        <end position="38"/>
    </location>
</feature>
<evidence type="ECO:0000313" key="2">
    <source>
        <dbReference type="EMBL" id="NYE19106.1"/>
    </source>
</evidence>
<dbReference type="RefSeq" id="WP_179488223.1">
    <property type="nucleotide sequence ID" value="NZ_JACCBV010000001.1"/>
</dbReference>
<proteinExistence type="predicted"/>
<name>A0A7Y9GML3_9MICO</name>
<comment type="caution">
    <text evidence="2">The sequence shown here is derived from an EMBL/GenBank/DDBJ whole genome shotgun (WGS) entry which is preliminary data.</text>
</comment>
<evidence type="ECO:0000313" key="3">
    <source>
        <dbReference type="Proteomes" id="UP000576969"/>
    </source>
</evidence>
<keyword evidence="3" id="KW-1185">Reference proteome</keyword>
<keyword evidence="1" id="KW-0175">Coiled coil</keyword>